<sequence length="713" mass="74682">MTTLADLVALLARYDDDAWVAIANRGLLRRARKDLETLHPVVVGPAAAGEDVDAVEVAVGDRVVRFGATGPADAACTCPSPVTCQHVVAAGIWLAGGGALDEAAPAAARSSVEPSSPAPDDPGDPAGRADPVGPAEPADLLHDELMAWDTATLTAHAGLAGYRWAHHHLDDAEAPPVLTRGPYLAMTFPQGVTVRYLGGGPGGLVVDQRVPAVERYQVAAVLAWQRAHGLVLPPPPAPRTADRLPTEAAVSQQESRARLRAATTTLLRDAVAVGVSHLSPALHDRLVTAGVWAQGVEYHRLARVLRRLADHVDLLLVRSAHADDVALLDDLARAHALVGALDAAAAAGSEPVGLVGRARSTYDVTRTLDLVGLGGVPWRTGSGYHGLTSVFWSPSRARMLTWTDARPDTLGGFDPRARWRQPSPWPGLPTPAAAAGARLTLTHPQLSADGRLSGVESCTAAVAPLDAASLRALLPVATSWQDVAPVRPLSLTHPAEPATWVVLAPTGAAPVSWDATAQTLHWPLLDAAGDAVVLEVPWSRLHAHAIGRLEGLAQPLVPGTLVVARVRRRHGELVGEPVSLVPPDADRPSVDCLHFDEPDGTPRPSALVRSLLAAGVDDTTDPVPDRHRRGALPAPLVALRSLVERQAQRGCSGVPSDDVRRALGAAHTALRAVGLTVFVEPDPHGDVAGLVLRSLYLTQQVEHLLGAEPSIGG</sequence>
<dbReference type="EMBL" id="BIMR01000207">
    <property type="protein sequence ID" value="GCE77407.1"/>
    <property type="molecule type" value="Genomic_DNA"/>
</dbReference>
<dbReference type="GO" id="GO:0008270">
    <property type="term" value="F:zinc ion binding"/>
    <property type="evidence" value="ECO:0007669"/>
    <property type="project" value="UniProtKB-KW"/>
</dbReference>
<dbReference type="Proteomes" id="UP000289954">
    <property type="component" value="Unassembled WGS sequence"/>
</dbReference>
<dbReference type="InterPro" id="IPR007527">
    <property type="entry name" value="Znf_SWIM"/>
</dbReference>
<evidence type="ECO:0000256" key="1">
    <source>
        <dbReference type="PROSITE-ProRule" id="PRU00325"/>
    </source>
</evidence>
<protein>
    <recommendedName>
        <fullName evidence="3">SWIM-type domain-containing protein</fullName>
    </recommendedName>
</protein>
<comment type="caution">
    <text evidence="4">The sequence shown here is derived from an EMBL/GenBank/DDBJ whole genome shotgun (WGS) entry which is preliminary data.</text>
</comment>
<evidence type="ECO:0000313" key="4">
    <source>
        <dbReference type="EMBL" id="GCE77407.1"/>
    </source>
</evidence>
<reference evidence="4 5" key="1">
    <citation type="submission" date="2019-01" db="EMBL/GenBank/DDBJ databases">
        <title>Draft genome sequence of Cellulomonas takizawaensis strain TKZ-21.</title>
        <authorList>
            <person name="Yamamura H."/>
            <person name="Hayashi T."/>
            <person name="Hamada M."/>
            <person name="Serisawa Y."/>
            <person name="Matsuyama K."/>
            <person name="Nakagawa Y."/>
            <person name="Otoguro M."/>
            <person name="Yanagida F."/>
            <person name="Hayakawa M."/>
        </authorList>
    </citation>
    <scope>NUCLEOTIDE SEQUENCE [LARGE SCALE GENOMIC DNA]</scope>
    <source>
        <strain evidence="4 5">NBRC12680</strain>
    </source>
</reference>
<keyword evidence="1" id="KW-0863">Zinc-finger</keyword>
<evidence type="ECO:0000313" key="5">
    <source>
        <dbReference type="Proteomes" id="UP000289954"/>
    </source>
</evidence>
<gene>
    <name evidence="4" type="ORF">CBZ_24630</name>
</gene>
<name>A0A402DTF9_9CELL</name>
<dbReference type="OrthoDB" id="3249972at2"/>
<keyword evidence="5" id="KW-1185">Reference proteome</keyword>
<feature type="compositionally biased region" description="Low complexity" evidence="2">
    <location>
        <begin position="105"/>
        <end position="115"/>
    </location>
</feature>
<dbReference type="AlphaFoldDB" id="A0A402DTF9"/>
<feature type="domain" description="SWIM-type" evidence="3">
    <location>
        <begin position="55"/>
        <end position="95"/>
    </location>
</feature>
<proteinExistence type="predicted"/>
<dbReference type="PROSITE" id="PS50966">
    <property type="entry name" value="ZF_SWIM"/>
    <property type="match status" value="1"/>
</dbReference>
<feature type="region of interest" description="Disordered" evidence="2">
    <location>
        <begin position="105"/>
        <end position="137"/>
    </location>
</feature>
<organism evidence="4 5">
    <name type="scientific">Cellulomonas biazotea</name>
    <dbReference type="NCBI Taxonomy" id="1709"/>
    <lineage>
        <taxon>Bacteria</taxon>
        <taxon>Bacillati</taxon>
        <taxon>Actinomycetota</taxon>
        <taxon>Actinomycetes</taxon>
        <taxon>Micrococcales</taxon>
        <taxon>Cellulomonadaceae</taxon>
        <taxon>Cellulomonas</taxon>
    </lineage>
</organism>
<keyword evidence="1" id="KW-0479">Metal-binding</keyword>
<keyword evidence="1" id="KW-0862">Zinc</keyword>
<evidence type="ECO:0000256" key="2">
    <source>
        <dbReference type="SAM" id="MobiDB-lite"/>
    </source>
</evidence>
<evidence type="ECO:0000259" key="3">
    <source>
        <dbReference type="PROSITE" id="PS50966"/>
    </source>
</evidence>
<feature type="compositionally biased region" description="Low complexity" evidence="2">
    <location>
        <begin position="124"/>
        <end position="135"/>
    </location>
</feature>
<dbReference type="RefSeq" id="WP_130782015.1">
    <property type="nucleotide sequence ID" value="NZ_BIMR01000207.1"/>
</dbReference>
<accession>A0A402DTF9</accession>